<protein>
    <submittedName>
        <fullName evidence="2">Uncharacterized protein</fullName>
    </submittedName>
</protein>
<evidence type="ECO:0000313" key="2">
    <source>
        <dbReference type="EMBL" id="KAI7802572.1"/>
    </source>
</evidence>
<feature type="compositionally biased region" description="Basic and acidic residues" evidence="1">
    <location>
        <begin position="10"/>
        <end position="35"/>
    </location>
</feature>
<keyword evidence="3" id="KW-1185">Reference proteome</keyword>
<dbReference type="AlphaFoldDB" id="A0A9W7TSD4"/>
<evidence type="ECO:0000256" key="1">
    <source>
        <dbReference type="SAM" id="MobiDB-lite"/>
    </source>
</evidence>
<organism evidence="2 3">
    <name type="scientific">Triplophysa rosa</name>
    <name type="common">Cave loach</name>
    <dbReference type="NCBI Taxonomy" id="992332"/>
    <lineage>
        <taxon>Eukaryota</taxon>
        <taxon>Metazoa</taxon>
        <taxon>Chordata</taxon>
        <taxon>Craniata</taxon>
        <taxon>Vertebrata</taxon>
        <taxon>Euteleostomi</taxon>
        <taxon>Actinopterygii</taxon>
        <taxon>Neopterygii</taxon>
        <taxon>Teleostei</taxon>
        <taxon>Ostariophysi</taxon>
        <taxon>Cypriniformes</taxon>
        <taxon>Nemacheilidae</taxon>
        <taxon>Triplophysa</taxon>
    </lineage>
</organism>
<comment type="caution">
    <text evidence="2">The sequence shown here is derived from an EMBL/GenBank/DDBJ whole genome shotgun (WGS) entry which is preliminary data.</text>
</comment>
<name>A0A9W7TSD4_TRIRA</name>
<reference evidence="2" key="1">
    <citation type="submission" date="2021-02" db="EMBL/GenBank/DDBJ databases">
        <title>Comparative genomics reveals that relaxation of natural selection precedes convergent phenotypic evolution of cavefish.</title>
        <authorList>
            <person name="Peng Z."/>
        </authorList>
    </citation>
    <scope>NUCLEOTIDE SEQUENCE</scope>
    <source>
        <tissue evidence="2">Muscle</tissue>
    </source>
</reference>
<accession>A0A9W7TSD4</accession>
<dbReference type="Proteomes" id="UP001059041">
    <property type="component" value="Linkage Group LG12"/>
</dbReference>
<proteinExistence type="predicted"/>
<dbReference type="EMBL" id="JAFHDT010000012">
    <property type="protein sequence ID" value="KAI7802572.1"/>
    <property type="molecule type" value="Genomic_DNA"/>
</dbReference>
<evidence type="ECO:0000313" key="3">
    <source>
        <dbReference type="Proteomes" id="UP001059041"/>
    </source>
</evidence>
<feature type="region of interest" description="Disordered" evidence="1">
    <location>
        <begin position="1"/>
        <end position="82"/>
    </location>
</feature>
<feature type="compositionally biased region" description="Polar residues" evidence="1">
    <location>
        <begin position="55"/>
        <end position="82"/>
    </location>
</feature>
<gene>
    <name evidence="2" type="ORF">IRJ41_013883</name>
</gene>
<sequence length="182" mass="20367">MRQQYIHVSTEGRKEEKDSAACKPVTQRETEREGAAHLPLQNRCQPAARTGELPQLTTSRQGKNQGIPQNLQQEEGGPTTESSASFTECCFSVELTGAILSNQFMIYFTFLRDIAENVAVSRKHERTVLETGFSIKDYIKDSTELMSTILHCRWQTDAVSCSNQGRATVLRSPAESPRDVEL</sequence>